<feature type="signal peptide" evidence="2">
    <location>
        <begin position="1"/>
        <end position="22"/>
    </location>
</feature>
<name>A0A4P8YKV7_9ENTR</name>
<dbReference type="KEGG" id="izh:FEM41_17975"/>
<evidence type="ECO:0000256" key="2">
    <source>
        <dbReference type="SAM" id="SignalP"/>
    </source>
</evidence>
<protein>
    <submittedName>
        <fullName evidence="3">Uncharacterized protein</fullName>
    </submittedName>
</protein>
<feature type="compositionally biased region" description="Basic and acidic residues" evidence="1">
    <location>
        <begin position="80"/>
        <end position="90"/>
    </location>
</feature>
<dbReference type="AlphaFoldDB" id="A0A4P8YKV7"/>
<proteinExistence type="predicted"/>
<dbReference type="RefSeq" id="WP_138097556.1">
    <property type="nucleotide sequence ID" value="NZ_CP040428.1"/>
</dbReference>
<feature type="region of interest" description="Disordered" evidence="1">
    <location>
        <begin position="80"/>
        <end position="118"/>
    </location>
</feature>
<evidence type="ECO:0000256" key="1">
    <source>
        <dbReference type="SAM" id="MobiDB-lite"/>
    </source>
</evidence>
<feature type="chain" id="PRO_5020963733" evidence="2">
    <location>
        <begin position="23"/>
        <end position="118"/>
    </location>
</feature>
<keyword evidence="4" id="KW-1185">Reference proteome</keyword>
<evidence type="ECO:0000313" key="3">
    <source>
        <dbReference type="EMBL" id="QCT21400.1"/>
    </source>
</evidence>
<sequence>MTKMRNILLAASLLGAGTLAFAAPQQQQSEPEPVAHHEGKPQHHRQGHPMRPHCPMMMMAPAYQASMQTSDPNEALKKMTNDVPTLEKGKRYQVSVTVKELPPMPPAPNKPEPKKAAE</sequence>
<dbReference type="Proteomes" id="UP000302163">
    <property type="component" value="Chromosome"/>
</dbReference>
<accession>A0A4P8YKV7</accession>
<keyword evidence="2" id="KW-0732">Signal</keyword>
<dbReference type="OrthoDB" id="6628941at2"/>
<feature type="compositionally biased region" description="Basic residues" evidence="1">
    <location>
        <begin position="42"/>
        <end position="51"/>
    </location>
</feature>
<gene>
    <name evidence="3" type="ORF">FEM41_17975</name>
</gene>
<feature type="region of interest" description="Disordered" evidence="1">
    <location>
        <begin position="22"/>
        <end position="55"/>
    </location>
</feature>
<dbReference type="EMBL" id="CP040428">
    <property type="protein sequence ID" value="QCT21400.1"/>
    <property type="molecule type" value="Genomic_DNA"/>
</dbReference>
<organism evidence="3 4">
    <name type="scientific">Jejubacter calystegiae</name>
    <dbReference type="NCBI Taxonomy" id="2579935"/>
    <lineage>
        <taxon>Bacteria</taxon>
        <taxon>Pseudomonadati</taxon>
        <taxon>Pseudomonadota</taxon>
        <taxon>Gammaproteobacteria</taxon>
        <taxon>Enterobacterales</taxon>
        <taxon>Enterobacteriaceae</taxon>
        <taxon>Jejubacter</taxon>
    </lineage>
</organism>
<evidence type="ECO:0000313" key="4">
    <source>
        <dbReference type="Proteomes" id="UP000302163"/>
    </source>
</evidence>
<reference evidence="3 4" key="1">
    <citation type="submission" date="2019-05" db="EMBL/GenBank/DDBJ databases">
        <title>Complete genome sequence of Izhakiella calystegiae KSNA2, an endophyte isolated from beach morning glory (Calystegia soldanella).</title>
        <authorList>
            <person name="Jiang L."/>
            <person name="Jeong J.C."/>
            <person name="Kim C.Y."/>
            <person name="Kim D.H."/>
            <person name="Kim S.W."/>
            <person name="Lee j."/>
        </authorList>
    </citation>
    <scope>NUCLEOTIDE SEQUENCE [LARGE SCALE GENOMIC DNA]</scope>
    <source>
        <strain evidence="3 4">KSNA2</strain>
    </source>
</reference>